<dbReference type="Gene3D" id="4.10.1110.10">
    <property type="entry name" value="AN1-like Zinc finger"/>
    <property type="match status" value="2"/>
</dbReference>
<dbReference type="InterPro" id="IPR000058">
    <property type="entry name" value="Znf_AN1"/>
</dbReference>
<dbReference type="EMBL" id="JASNQZ010000015">
    <property type="protein sequence ID" value="KAL0947220.1"/>
    <property type="molecule type" value="Genomic_DNA"/>
</dbReference>
<comment type="caution">
    <text evidence="6">The sequence shown here is derived from an EMBL/GenBank/DDBJ whole genome shotgun (WGS) entry which is preliminary data.</text>
</comment>
<reference evidence="7" key="1">
    <citation type="submission" date="2024-06" db="EMBL/GenBank/DDBJ databases">
        <title>Multi-omics analyses provide insights into the biosynthesis of the anticancer antibiotic pleurotin in Hohenbuehelia grisea.</title>
        <authorList>
            <person name="Weaver J.A."/>
            <person name="Alberti F."/>
        </authorList>
    </citation>
    <scope>NUCLEOTIDE SEQUENCE [LARGE SCALE GENOMIC DNA]</scope>
    <source>
        <strain evidence="7">T-177</strain>
    </source>
</reference>
<dbReference type="Proteomes" id="UP001556367">
    <property type="component" value="Unassembled WGS sequence"/>
</dbReference>
<dbReference type="PROSITE" id="PS51039">
    <property type="entry name" value="ZF_AN1"/>
    <property type="match status" value="1"/>
</dbReference>
<keyword evidence="2 4" id="KW-0863">Zinc-finger</keyword>
<feature type="domain" description="AN1-type" evidence="5">
    <location>
        <begin position="4"/>
        <end position="51"/>
    </location>
</feature>
<keyword evidence="1" id="KW-0479">Metal-binding</keyword>
<evidence type="ECO:0000259" key="5">
    <source>
        <dbReference type="PROSITE" id="PS51039"/>
    </source>
</evidence>
<proteinExistence type="predicted"/>
<evidence type="ECO:0000256" key="4">
    <source>
        <dbReference type="PROSITE-ProRule" id="PRU00449"/>
    </source>
</evidence>
<evidence type="ECO:0000256" key="2">
    <source>
        <dbReference type="ARBA" id="ARBA00022771"/>
    </source>
</evidence>
<dbReference type="InterPro" id="IPR035896">
    <property type="entry name" value="AN1-like_Znf"/>
</dbReference>
<accession>A0ABR3IVF4</accession>
<organism evidence="6 7">
    <name type="scientific">Hohenbuehelia grisea</name>
    <dbReference type="NCBI Taxonomy" id="104357"/>
    <lineage>
        <taxon>Eukaryota</taxon>
        <taxon>Fungi</taxon>
        <taxon>Dikarya</taxon>
        <taxon>Basidiomycota</taxon>
        <taxon>Agaricomycotina</taxon>
        <taxon>Agaricomycetes</taxon>
        <taxon>Agaricomycetidae</taxon>
        <taxon>Agaricales</taxon>
        <taxon>Pleurotineae</taxon>
        <taxon>Pleurotaceae</taxon>
        <taxon>Hohenbuehelia</taxon>
    </lineage>
</organism>
<dbReference type="SMART" id="SM00154">
    <property type="entry name" value="ZnF_AN1"/>
    <property type="match status" value="2"/>
</dbReference>
<keyword evidence="3" id="KW-0862">Zinc</keyword>
<evidence type="ECO:0000256" key="3">
    <source>
        <dbReference type="ARBA" id="ARBA00022833"/>
    </source>
</evidence>
<keyword evidence="7" id="KW-1185">Reference proteome</keyword>
<dbReference type="PANTHER" id="PTHR14677:SF20">
    <property type="entry name" value="ZINC FINGER AN1-TYPE CONTAINING 2A-RELATED"/>
    <property type="match status" value="1"/>
</dbReference>
<dbReference type="SUPFAM" id="SSF118310">
    <property type="entry name" value="AN1-like Zinc finger"/>
    <property type="match status" value="2"/>
</dbReference>
<sequence length="266" mass="29311">MDLPQIGRHCSLETCNELDFLPILCHCDAYFCRHHIDPETHSCQAKTPKPLSVNAEKRPKCPVESCNKPSLESAVKDAGGIRAVCEFCDKSFCAVHRHPKSHSCVQHLNPPPQELKNSVAQALLAKNFPQSNHPRQAVHAPKLPKDPTKLAKFKAVQLMKLRHSAIPPSSAYTPGNTPVTERVHILVSVDTISTKRQEKAFWLPKTIITGKALDQLAVYFSVPRDQSLQLSALDPNSNELRVLRNDQDLSSQVENGSSVVLGAAGI</sequence>
<dbReference type="PANTHER" id="PTHR14677">
    <property type="entry name" value="ARSENITE INDUCUBLE RNA ASSOCIATED PROTEIN AIP-1-RELATED"/>
    <property type="match status" value="1"/>
</dbReference>
<gene>
    <name evidence="6" type="ORF">HGRIS_013337</name>
</gene>
<evidence type="ECO:0000313" key="6">
    <source>
        <dbReference type="EMBL" id="KAL0947220.1"/>
    </source>
</evidence>
<evidence type="ECO:0000313" key="7">
    <source>
        <dbReference type="Proteomes" id="UP001556367"/>
    </source>
</evidence>
<name>A0ABR3IVF4_9AGAR</name>
<evidence type="ECO:0000256" key="1">
    <source>
        <dbReference type="ARBA" id="ARBA00022723"/>
    </source>
</evidence>
<protein>
    <recommendedName>
        <fullName evidence="5">AN1-type domain-containing protein</fullName>
    </recommendedName>
</protein>
<dbReference type="Pfam" id="PF01428">
    <property type="entry name" value="zf-AN1"/>
    <property type="match status" value="2"/>
</dbReference>